<dbReference type="RefSeq" id="WP_285930209.1">
    <property type="nucleotide sequence ID" value="NZ_JASTZU010000012.1"/>
</dbReference>
<dbReference type="EC" id="2.4.-.-" evidence="3"/>
<dbReference type="PANTHER" id="PTHR45947">
    <property type="entry name" value="SULFOQUINOVOSYL TRANSFERASE SQD2"/>
    <property type="match status" value="1"/>
</dbReference>
<dbReference type="Proteomes" id="UP001235343">
    <property type="component" value="Unassembled WGS sequence"/>
</dbReference>
<accession>A0ABT7L0J8</accession>
<name>A0ABT7L0J8_9BACI</name>
<evidence type="ECO:0000259" key="1">
    <source>
        <dbReference type="Pfam" id="PF00534"/>
    </source>
</evidence>
<dbReference type="CDD" id="cd03814">
    <property type="entry name" value="GT4-like"/>
    <property type="match status" value="1"/>
</dbReference>
<evidence type="ECO:0000313" key="4">
    <source>
        <dbReference type="Proteomes" id="UP001235343"/>
    </source>
</evidence>
<proteinExistence type="predicted"/>
<organism evidence="3 4">
    <name type="scientific">Aquibacillus rhizosphaerae</name>
    <dbReference type="NCBI Taxonomy" id="3051431"/>
    <lineage>
        <taxon>Bacteria</taxon>
        <taxon>Bacillati</taxon>
        <taxon>Bacillota</taxon>
        <taxon>Bacilli</taxon>
        <taxon>Bacillales</taxon>
        <taxon>Bacillaceae</taxon>
        <taxon>Aquibacillus</taxon>
    </lineage>
</organism>
<protein>
    <submittedName>
        <fullName evidence="3">Glycosyltransferase family 1 protein</fullName>
        <ecNumber evidence="3">2.4.-.-</ecNumber>
    </submittedName>
</protein>
<dbReference type="InterPro" id="IPR001296">
    <property type="entry name" value="Glyco_trans_1"/>
</dbReference>
<comment type="caution">
    <text evidence="3">The sequence shown here is derived from an EMBL/GenBank/DDBJ whole genome shotgun (WGS) entry which is preliminary data.</text>
</comment>
<evidence type="ECO:0000313" key="3">
    <source>
        <dbReference type="EMBL" id="MDL4839358.1"/>
    </source>
</evidence>
<dbReference type="Gene3D" id="3.40.50.2000">
    <property type="entry name" value="Glycogen Phosphorylase B"/>
    <property type="match status" value="2"/>
</dbReference>
<dbReference type="InterPro" id="IPR028098">
    <property type="entry name" value="Glyco_trans_4-like_N"/>
</dbReference>
<keyword evidence="3" id="KW-0808">Transferase</keyword>
<sequence>MNIAIFTDTYTPDVNGVAKTLKRFTDYLESNGDNYKVFAPKSAKSINESDHIYQHTSIPFLLYPECRFSIPNLLHVKAELKQFEPDIIHVATPFSIGLCGMHYAQKNNVPLVGSYHTDFDKYLEYYKLGKLSNGLWKYLNWFYKPMEKIFVPSMDTLQHLKIRGFDQLDIWERGVDSNLFHPNYNIEDLRNKYQIKEKFILSYVGRLSPEKDIDCLTSIINSLPSELSNQIHWLIVGDGPSKEELKNHIRQPVTFTGYLHGENLAEVYSCSDLFVFPSSTETFGNVVLESLSSGTPVIGANAGGVKNIIEHNKQGLLCPPNHVPSFVQSIVSTLEDESKRKKMSFTAREYAKSKTWNNIFNLLLINYQAVISQETLKKHA</sequence>
<keyword evidence="4" id="KW-1185">Reference proteome</keyword>
<dbReference type="InterPro" id="IPR050194">
    <property type="entry name" value="Glycosyltransferase_grp1"/>
</dbReference>
<dbReference type="EMBL" id="JASTZU010000012">
    <property type="protein sequence ID" value="MDL4839358.1"/>
    <property type="molecule type" value="Genomic_DNA"/>
</dbReference>
<reference evidence="3 4" key="1">
    <citation type="submission" date="2023-06" db="EMBL/GenBank/DDBJ databases">
        <title>Aquibacillus rhizosphaerae LR5S19.</title>
        <authorList>
            <person name="Sun J.-Q."/>
        </authorList>
    </citation>
    <scope>NUCLEOTIDE SEQUENCE [LARGE SCALE GENOMIC DNA]</scope>
    <source>
        <strain evidence="3 4">LR5S19</strain>
    </source>
</reference>
<evidence type="ECO:0000259" key="2">
    <source>
        <dbReference type="Pfam" id="PF13439"/>
    </source>
</evidence>
<keyword evidence="3" id="KW-0328">Glycosyltransferase</keyword>
<dbReference type="Pfam" id="PF13439">
    <property type="entry name" value="Glyco_transf_4"/>
    <property type="match status" value="1"/>
</dbReference>
<dbReference type="SUPFAM" id="SSF53756">
    <property type="entry name" value="UDP-Glycosyltransferase/glycogen phosphorylase"/>
    <property type="match status" value="1"/>
</dbReference>
<gene>
    <name evidence="3" type="ORF">QQS35_02625</name>
</gene>
<feature type="domain" description="Glycosyl transferase family 1" evidence="1">
    <location>
        <begin position="186"/>
        <end position="349"/>
    </location>
</feature>
<dbReference type="GO" id="GO:0016757">
    <property type="term" value="F:glycosyltransferase activity"/>
    <property type="evidence" value="ECO:0007669"/>
    <property type="project" value="UniProtKB-KW"/>
</dbReference>
<feature type="domain" description="Glycosyltransferase subfamily 4-like N-terminal" evidence="2">
    <location>
        <begin position="14"/>
        <end position="177"/>
    </location>
</feature>
<dbReference type="PANTHER" id="PTHR45947:SF3">
    <property type="entry name" value="SULFOQUINOVOSYL TRANSFERASE SQD2"/>
    <property type="match status" value="1"/>
</dbReference>
<dbReference type="Pfam" id="PF00534">
    <property type="entry name" value="Glycos_transf_1"/>
    <property type="match status" value="1"/>
</dbReference>